<keyword evidence="2 6" id="KW-0689">Ribosomal protein</keyword>
<dbReference type="HAMAP" id="MF_00368">
    <property type="entry name" value="Ribosomal_bL12"/>
    <property type="match status" value="1"/>
</dbReference>
<dbReference type="Pfam" id="PF16320">
    <property type="entry name" value="Ribosomal_L12_N"/>
    <property type="match status" value="1"/>
</dbReference>
<dbReference type="CDD" id="cd00387">
    <property type="entry name" value="Ribosomal_L7_L12"/>
    <property type="match status" value="1"/>
</dbReference>
<dbReference type="Gene3D" id="3.30.1390.10">
    <property type="match status" value="1"/>
</dbReference>
<dbReference type="InterPro" id="IPR014719">
    <property type="entry name" value="Ribosomal_bL12_C/ClpS-like"/>
</dbReference>
<dbReference type="GeneID" id="25470947"/>
<gene>
    <name evidence="6" type="ORF">ENH_00007580</name>
</gene>
<dbReference type="Proteomes" id="UP000030754">
    <property type="component" value="Unassembled WGS sequence"/>
</dbReference>
<organism evidence="6 7">
    <name type="scientific">Eimeria necatrix</name>
    <dbReference type="NCBI Taxonomy" id="51315"/>
    <lineage>
        <taxon>Eukaryota</taxon>
        <taxon>Sar</taxon>
        <taxon>Alveolata</taxon>
        <taxon>Apicomplexa</taxon>
        <taxon>Conoidasida</taxon>
        <taxon>Coccidia</taxon>
        <taxon>Eucoccidiorida</taxon>
        <taxon>Eimeriorina</taxon>
        <taxon>Eimeriidae</taxon>
        <taxon>Eimeria</taxon>
    </lineage>
</organism>
<evidence type="ECO:0000259" key="5">
    <source>
        <dbReference type="Pfam" id="PF16320"/>
    </source>
</evidence>
<accession>U6MT29</accession>
<dbReference type="RefSeq" id="XP_013434066.1">
    <property type="nucleotide sequence ID" value="XM_013578612.1"/>
</dbReference>
<dbReference type="SUPFAM" id="SSF48300">
    <property type="entry name" value="Ribosomal protein L7/12, oligomerisation (N-terminal) domain"/>
    <property type="match status" value="1"/>
</dbReference>
<dbReference type="InterPro" id="IPR036235">
    <property type="entry name" value="Ribosomal_bL12_oligo_N_sf"/>
</dbReference>
<reference evidence="6" key="2">
    <citation type="submission" date="2013-10" db="EMBL/GenBank/DDBJ databases">
        <authorList>
            <person name="Aslett M."/>
        </authorList>
    </citation>
    <scope>NUCLEOTIDE SEQUENCE [LARGE SCALE GENOMIC DNA]</scope>
    <source>
        <strain evidence="6">Houghton</strain>
    </source>
</reference>
<keyword evidence="7" id="KW-1185">Reference proteome</keyword>
<dbReference type="GO" id="GO:1990904">
    <property type="term" value="C:ribonucleoprotein complex"/>
    <property type="evidence" value="ECO:0007669"/>
    <property type="project" value="UniProtKB-KW"/>
</dbReference>
<comment type="similarity">
    <text evidence="1">Belongs to the bacterial ribosomal protein bL12 family.</text>
</comment>
<protein>
    <submittedName>
        <fullName evidence="6">50S ribosomal protein L12, putative</fullName>
    </submittedName>
</protein>
<name>U6MT29_9EIME</name>
<keyword evidence="3" id="KW-0687">Ribonucleoprotein</keyword>
<dbReference type="Gene3D" id="1.20.5.710">
    <property type="entry name" value="Single helix bin"/>
    <property type="match status" value="1"/>
</dbReference>
<dbReference type="Pfam" id="PF00542">
    <property type="entry name" value="Ribosomal_L12"/>
    <property type="match status" value="1"/>
</dbReference>
<dbReference type="VEuPathDB" id="ToxoDB:ENH_00007580"/>
<proteinExistence type="inferred from homology"/>
<dbReference type="SUPFAM" id="SSF54736">
    <property type="entry name" value="ClpS-like"/>
    <property type="match status" value="1"/>
</dbReference>
<reference evidence="6" key="1">
    <citation type="submission" date="2013-10" db="EMBL/GenBank/DDBJ databases">
        <title>Genomic analysis of the causative agents of coccidiosis in chickens.</title>
        <authorList>
            <person name="Reid A.J."/>
            <person name="Blake D."/>
            <person name="Billington K."/>
            <person name="Browne H."/>
            <person name="Dunn M."/>
            <person name="Hung S."/>
            <person name="Kawahara F."/>
            <person name="Miranda-Saavedra D."/>
            <person name="Mourier T."/>
            <person name="Nagra H."/>
            <person name="Otto T.D."/>
            <person name="Rawlings N."/>
            <person name="Sanchez A."/>
            <person name="Sanders M."/>
            <person name="Subramaniam C."/>
            <person name="Tay Y."/>
            <person name="Dear P."/>
            <person name="Doerig C."/>
            <person name="Gruber A."/>
            <person name="Parkinson J."/>
            <person name="Shirley M."/>
            <person name="Wan K.L."/>
            <person name="Berriman M."/>
            <person name="Tomley F."/>
            <person name="Pain A."/>
        </authorList>
    </citation>
    <scope>NUCLEOTIDE SEQUENCE [LARGE SCALE GENOMIC DNA]</scope>
    <source>
        <strain evidence="6">Houghton</strain>
    </source>
</reference>
<dbReference type="GO" id="GO:0005737">
    <property type="term" value="C:cytoplasm"/>
    <property type="evidence" value="ECO:0007669"/>
    <property type="project" value="UniProtKB-ARBA"/>
</dbReference>
<dbReference type="EMBL" id="HG723222">
    <property type="protein sequence ID" value="CDJ65599.1"/>
    <property type="molecule type" value="Genomic_DNA"/>
</dbReference>
<dbReference type="PANTHER" id="PTHR45987">
    <property type="entry name" value="39S RIBOSOMAL PROTEIN L12"/>
    <property type="match status" value="1"/>
</dbReference>
<feature type="domain" description="Large ribosomal subunit protein bL12 oligomerization" evidence="5">
    <location>
        <begin position="121"/>
        <end position="165"/>
    </location>
</feature>
<dbReference type="NCBIfam" id="TIGR00855">
    <property type="entry name" value="L12"/>
    <property type="match status" value="1"/>
</dbReference>
<dbReference type="GO" id="GO:0005840">
    <property type="term" value="C:ribosome"/>
    <property type="evidence" value="ECO:0007669"/>
    <property type="project" value="UniProtKB-KW"/>
</dbReference>
<evidence type="ECO:0000259" key="4">
    <source>
        <dbReference type="Pfam" id="PF00542"/>
    </source>
</evidence>
<sequence>MPAGGPLGGPNCAFLRVWGPPEQPQDWAKRFCAHAGCSSGAAGPPAPVSAAPLDSAAAAAASAAAAAAARRPPSFLSAPRGCPRLLPSPSVSAASLLRAGPPGEGGEAKAAEAAASPRVAAVLQQLQQLTLLEVSELVRRLESVFGVSAAAALGAAAAPAAAAAAAAAPGGAPEGPPEAPPQTEFKVVLQAVPTASRIAAIKALRGLRGDLGLKEAKAFIDSLPKTVAEKINKTEAQNMLEALKAAGAEAQML</sequence>
<evidence type="ECO:0000256" key="2">
    <source>
        <dbReference type="ARBA" id="ARBA00022980"/>
    </source>
</evidence>
<dbReference type="InterPro" id="IPR008932">
    <property type="entry name" value="Ribosomal_bL12_oligo"/>
</dbReference>
<dbReference type="AlphaFoldDB" id="U6MT29"/>
<dbReference type="PANTHER" id="PTHR45987:SF4">
    <property type="entry name" value="LARGE RIBOSOMAL SUBUNIT PROTEIN BL12M"/>
    <property type="match status" value="1"/>
</dbReference>
<evidence type="ECO:0000256" key="1">
    <source>
        <dbReference type="ARBA" id="ARBA00007197"/>
    </source>
</evidence>
<dbReference type="InterPro" id="IPR013823">
    <property type="entry name" value="Ribosomal_bL12_C"/>
</dbReference>
<evidence type="ECO:0000313" key="7">
    <source>
        <dbReference type="Proteomes" id="UP000030754"/>
    </source>
</evidence>
<dbReference type="InterPro" id="IPR000206">
    <property type="entry name" value="Ribosomal_bL12"/>
</dbReference>
<dbReference type="GO" id="GO:0003735">
    <property type="term" value="F:structural constituent of ribosome"/>
    <property type="evidence" value="ECO:0007669"/>
    <property type="project" value="InterPro"/>
</dbReference>
<dbReference type="OrthoDB" id="250175at2759"/>
<dbReference type="GO" id="GO:0006412">
    <property type="term" value="P:translation"/>
    <property type="evidence" value="ECO:0007669"/>
    <property type="project" value="InterPro"/>
</dbReference>
<dbReference type="GO" id="GO:0003729">
    <property type="term" value="F:mRNA binding"/>
    <property type="evidence" value="ECO:0007669"/>
    <property type="project" value="TreeGrafter"/>
</dbReference>
<evidence type="ECO:0000256" key="3">
    <source>
        <dbReference type="ARBA" id="ARBA00023274"/>
    </source>
</evidence>
<feature type="domain" description="Large ribosomal subunit protein bL12 C-terminal" evidence="4">
    <location>
        <begin position="185"/>
        <end position="251"/>
    </location>
</feature>
<evidence type="ECO:0000313" key="6">
    <source>
        <dbReference type="EMBL" id="CDJ65599.1"/>
    </source>
</evidence>